<name>A0A8B7NRB0_HYAAZ</name>
<dbReference type="GeneID" id="108673023"/>
<evidence type="ECO:0000256" key="1">
    <source>
        <dbReference type="ARBA" id="ARBA00022574"/>
    </source>
</evidence>
<dbReference type="PROSITE" id="PS50294">
    <property type="entry name" value="WD_REPEATS_REGION"/>
    <property type="match status" value="4"/>
</dbReference>
<dbReference type="Pfam" id="PF25172">
    <property type="entry name" value="Beta-prop_WDR3_2nd"/>
    <property type="match status" value="1"/>
</dbReference>
<dbReference type="GO" id="GO:0032040">
    <property type="term" value="C:small-subunit processome"/>
    <property type="evidence" value="ECO:0007669"/>
    <property type="project" value="TreeGrafter"/>
</dbReference>
<evidence type="ECO:0000256" key="2">
    <source>
        <dbReference type="ARBA" id="ARBA00022737"/>
    </source>
</evidence>
<dbReference type="PANTHER" id="PTHR19853">
    <property type="entry name" value="WD REPEAT CONTAINING PROTEIN 3 WDR3"/>
    <property type="match status" value="1"/>
</dbReference>
<dbReference type="Proteomes" id="UP000694843">
    <property type="component" value="Unplaced"/>
</dbReference>
<dbReference type="GO" id="GO:0030490">
    <property type="term" value="P:maturation of SSU-rRNA"/>
    <property type="evidence" value="ECO:0007669"/>
    <property type="project" value="TreeGrafter"/>
</dbReference>
<sequence length="968" mass="106337">MSVVNYQRFKAHSVFGLVGSGHSIAFITRQSHVRRYVAVTACQLVIIWDTRKQSKVATLQCPDVEGTAQVLSSQPPTDNSLNNSNIAVGYSSGEVVVFSIKQNAAIDPIVFAGHRGTVSCLAWEKSGMRLASAGVDGEIVIWDTISERGIIRLRGHKGVITRVLFLTTRDGLVSCGKDGFIKFWDIPTGHCYRTLAPLTAEVWDIAVLRSDTRLVVGGNDAALQVWALNFNEQSSLSNEKKVGDDNAAEPAENNKHFCLDTEGAAAPLPIIEGKPLQLPTDDASILSVENLGHLQRSHAGRVQGLSASPTGGVLVCYGRHSSMDVFSVLSDDQIKERVRKRIKRTRKRLREAGTEETETAVSEEPQLADEMRSITCLTVHDKLCGASVAEEDGKAYVAVLYCNNSLAVLHCNLTSTDQVDNTVCHITLAGHRAEVRALQFSSVGDTIVTLSNDSLKTWHRSDASCQCTATVALPCLVRCMALAPGDRHVVLGAASGHLLLVELATGSVIEDISSAHFDDDGGPCDVTALSLTADCKGLVSGGLDKTLRMWRFELVSDEAGGRRLSLQSGSDCAVKLHDGVTALHCSPDGRLLAVATLDNKETLYYVDTMKLHQELYGKSLPSTCVCFCHDGSLLVTGSKDSVIRLYGTDFGDMRRMIKNAHTGGVTAVKFQAQTRLFFSTGHDGLLNYWDADSFQRIMTLRGHAGISRSLSIAPKGNWVVTCGQDFSLRLWERTEELLNLQEEREEERRRLEEQDVPEDELLAGQKRHVEGETPDSEAIRASRPTAKTEEAVDQILEGLRMYQTYLNDPDAPKHYLMITHGVTDPIECFSEILNKIKSSLLEEAIVQLELSQVLRLLVVLARMCKRNLLTEASVRVAVIAVRTNLPQLAASTQVLPFLSVLSKHIELYTKNLQDKLGFTSAGLRQCIERHETKHETQLFAEAMDRLAMNKRKKKKKEVATRRALLAMS</sequence>
<feature type="repeat" description="WD" evidence="3">
    <location>
        <begin position="526"/>
        <end position="553"/>
    </location>
</feature>
<dbReference type="InterPro" id="IPR036322">
    <property type="entry name" value="WD40_repeat_dom_sf"/>
</dbReference>
<dbReference type="RefSeq" id="XP_018016279.1">
    <property type="nucleotide sequence ID" value="XM_018160790.2"/>
</dbReference>
<evidence type="ECO:0000313" key="5">
    <source>
        <dbReference type="Proteomes" id="UP000694843"/>
    </source>
</evidence>
<gene>
    <name evidence="6" type="primary">LOC108673023</name>
</gene>
<evidence type="ECO:0000313" key="6">
    <source>
        <dbReference type="RefSeq" id="XP_018016279.1"/>
    </source>
</evidence>
<protein>
    <submittedName>
        <fullName evidence="6">WD repeat-containing protein 3</fullName>
    </submittedName>
</protein>
<dbReference type="PROSITE" id="PS50082">
    <property type="entry name" value="WD_REPEATS_2"/>
    <property type="match status" value="5"/>
</dbReference>
<dbReference type="AlphaFoldDB" id="A0A8B7NRB0"/>
<feature type="repeat" description="WD" evidence="3">
    <location>
        <begin position="700"/>
        <end position="732"/>
    </location>
</feature>
<accession>A0A8B7NRB0</accession>
<dbReference type="Gene3D" id="2.130.10.10">
    <property type="entry name" value="YVTN repeat-like/Quinoprotein amine dehydrogenase"/>
    <property type="match status" value="3"/>
</dbReference>
<evidence type="ECO:0000256" key="3">
    <source>
        <dbReference type="PROSITE-ProRule" id="PRU00221"/>
    </source>
</evidence>
<feature type="repeat" description="WD" evidence="3">
    <location>
        <begin position="111"/>
        <end position="152"/>
    </location>
</feature>
<dbReference type="GO" id="GO:0030515">
    <property type="term" value="F:snoRNA binding"/>
    <property type="evidence" value="ECO:0007669"/>
    <property type="project" value="TreeGrafter"/>
</dbReference>
<dbReference type="InterPro" id="IPR051570">
    <property type="entry name" value="TBC1_cilium_biogenesis"/>
</dbReference>
<keyword evidence="1 3" id="KW-0853">WD repeat</keyword>
<dbReference type="InterPro" id="IPR001680">
    <property type="entry name" value="WD40_rpt"/>
</dbReference>
<keyword evidence="2" id="KW-0677">Repeat</keyword>
<feature type="repeat" description="WD" evidence="3">
    <location>
        <begin position="658"/>
        <end position="699"/>
    </location>
</feature>
<dbReference type="OrthoDB" id="407922at2759"/>
<proteinExistence type="predicted"/>
<dbReference type="CDD" id="cd00200">
    <property type="entry name" value="WD40"/>
    <property type="match status" value="1"/>
</dbReference>
<dbReference type="InterPro" id="IPR015943">
    <property type="entry name" value="WD40/YVTN_repeat-like_dom_sf"/>
</dbReference>
<feature type="region of interest" description="Disordered" evidence="4">
    <location>
        <begin position="745"/>
        <end position="786"/>
    </location>
</feature>
<dbReference type="SMART" id="SM00320">
    <property type="entry name" value="WD40"/>
    <property type="match status" value="11"/>
</dbReference>
<dbReference type="InterPro" id="IPR019775">
    <property type="entry name" value="WD40_repeat_CS"/>
</dbReference>
<dbReference type="PANTHER" id="PTHR19853:SF0">
    <property type="entry name" value="WD REPEAT-CONTAINING PROTEIN 3"/>
    <property type="match status" value="1"/>
</dbReference>
<dbReference type="OMA" id="MNIPLTC"/>
<dbReference type="Pfam" id="PF25173">
    <property type="entry name" value="Beta-prop_WDR3_1st"/>
    <property type="match status" value="1"/>
</dbReference>
<reference evidence="6" key="1">
    <citation type="submission" date="2025-08" db="UniProtKB">
        <authorList>
            <consortium name="RefSeq"/>
        </authorList>
    </citation>
    <scope>IDENTIFICATION</scope>
    <source>
        <tissue evidence="6">Whole organism</tissue>
    </source>
</reference>
<feature type="repeat" description="WD" evidence="3">
    <location>
        <begin position="153"/>
        <end position="194"/>
    </location>
</feature>
<dbReference type="GO" id="GO:0034388">
    <property type="term" value="C:Pwp2p-containing subcomplex of 90S preribosome"/>
    <property type="evidence" value="ECO:0007669"/>
    <property type="project" value="TreeGrafter"/>
</dbReference>
<dbReference type="SUPFAM" id="SSF50978">
    <property type="entry name" value="WD40 repeat-like"/>
    <property type="match status" value="2"/>
</dbReference>
<organism evidence="5 6">
    <name type="scientific">Hyalella azteca</name>
    <name type="common">Amphipod</name>
    <dbReference type="NCBI Taxonomy" id="294128"/>
    <lineage>
        <taxon>Eukaryota</taxon>
        <taxon>Metazoa</taxon>
        <taxon>Ecdysozoa</taxon>
        <taxon>Arthropoda</taxon>
        <taxon>Crustacea</taxon>
        <taxon>Multicrustacea</taxon>
        <taxon>Malacostraca</taxon>
        <taxon>Eumalacostraca</taxon>
        <taxon>Peracarida</taxon>
        <taxon>Amphipoda</taxon>
        <taxon>Senticaudata</taxon>
        <taxon>Talitrida</taxon>
        <taxon>Talitroidea</taxon>
        <taxon>Hyalellidae</taxon>
        <taxon>Hyalella</taxon>
    </lineage>
</organism>
<dbReference type="KEGG" id="hazt:108673023"/>
<keyword evidence="5" id="KW-1185">Reference proteome</keyword>
<dbReference type="PROSITE" id="PS00678">
    <property type="entry name" value="WD_REPEATS_1"/>
    <property type="match status" value="1"/>
</dbReference>
<evidence type="ECO:0000256" key="4">
    <source>
        <dbReference type="SAM" id="MobiDB-lite"/>
    </source>
</evidence>